<evidence type="ECO:0000256" key="1">
    <source>
        <dbReference type="ARBA" id="ARBA00023015"/>
    </source>
</evidence>
<dbReference type="PROSITE" id="PS00894">
    <property type="entry name" value="HTH_DEOR_1"/>
    <property type="match status" value="1"/>
</dbReference>
<proteinExistence type="predicted"/>
<dbReference type="EMBL" id="QBKR01000001">
    <property type="protein sequence ID" value="PTX64802.1"/>
    <property type="molecule type" value="Genomic_DNA"/>
</dbReference>
<dbReference type="Proteomes" id="UP000244240">
    <property type="component" value="Unassembled WGS sequence"/>
</dbReference>
<evidence type="ECO:0000313" key="5">
    <source>
        <dbReference type="EMBL" id="PTX64802.1"/>
    </source>
</evidence>
<feature type="domain" description="HTH deoR-type" evidence="4">
    <location>
        <begin position="3"/>
        <end position="58"/>
    </location>
</feature>
<sequence>MYQEERLLAILKLLKEQGRVSVRELCDRFGISRDTARRDLVRLDEQGVILRTRGGAILRKLSGEVKSYKERLEAEPAGKREIGRIAAALVRPGEHLIMDASTTVQAAASFLEGEGITVVTNSIDIADILVDREGVTVHLLGGRLHPRHRYVFGSTTVDQLRNYRVDRVFLGAGGVTGEGLFYPSEEDGSVIRETIRCASEVVVLADATKFDKRFFFRVCGWEDVDLLVTDRKPDQALLESICQAGVEVKGWEKE</sequence>
<evidence type="ECO:0000256" key="3">
    <source>
        <dbReference type="ARBA" id="ARBA00023163"/>
    </source>
</evidence>
<dbReference type="PRINTS" id="PR00033">
    <property type="entry name" value="HTHASNC"/>
</dbReference>
<dbReference type="InterPro" id="IPR036390">
    <property type="entry name" value="WH_DNA-bd_sf"/>
</dbReference>
<dbReference type="SMART" id="SM01134">
    <property type="entry name" value="DeoRC"/>
    <property type="match status" value="1"/>
</dbReference>
<gene>
    <name evidence="5" type="ORF">C8P63_10118</name>
</gene>
<dbReference type="AlphaFoldDB" id="A0A2T6C909"/>
<dbReference type="Pfam" id="PF00455">
    <property type="entry name" value="DeoRC"/>
    <property type="match status" value="1"/>
</dbReference>
<keyword evidence="6" id="KW-1185">Reference proteome</keyword>
<dbReference type="OrthoDB" id="9798651at2"/>
<dbReference type="InterPro" id="IPR000485">
    <property type="entry name" value="AsnC-type_HTH_dom"/>
</dbReference>
<dbReference type="PROSITE" id="PS51000">
    <property type="entry name" value="HTH_DEOR_2"/>
    <property type="match status" value="1"/>
</dbReference>
<dbReference type="PANTHER" id="PTHR30363">
    <property type="entry name" value="HTH-TYPE TRANSCRIPTIONAL REGULATOR SRLR-RELATED"/>
    <property type="match status" value="1"/>
</dbReference>
<dbReference type="PANTHER" id="PTHR30363:SF51">
    <property type="entry name" value="HTH-TYPE TRANSCRIPTIONAL REPRESSOR GLCR"/>
    <property type="match status" value="1"/>
</dbReference>
<dbReference type="InterPro" id="IPR018356">
    <property type="entry name" value="Tscrpt_reg_HTH_DeoR_CS"/>
</dbReference>
<comment type="caution">
    <text evidence="5">The sequence shown here is derived from an EMBL/GenBank/DDBJ whole genome shotgun (WGS) entry which is preliminary data.</text>
</comment>
<dbReference type="GO" id="GO:0003700">
    <property type="term" value="F:DNA-binding transcription factor activity"/>
    <property type="evidence" value="ECO:0007669"/>
    <property type="project" value="InterPro"/>
</dbReference>
<evidence type="ECO:0000313" key="6">
    <source>
        <dbReference type="Proteomes" id="UP000244240"/>
    </source>
</evidence>
<evidence type="ECO:0000259" key="4">
    <source>
        <dbReference type="PROSITE" id="PS51000"/>
    </source>
</evidence>
<evidence type="ECO:0000256" key="2">
    <source>
        <dbReference type="ARBA" id="ARBA00023125"/>
    </source>
</evidence>
<reference evidence="5 6" key="1">
    <citation type="submission" date="2018-04" db="EMBL/GenBank/DDBJ databases">
        <title>Genomic Encyclopedia of Archaeal and Bacterial Type Strains, Phase II (KMG-II): from individual species to whole genera.</title>
        <authorList>
            <person name="Goeker M."/>
        </authorList>
    </citation>
    <scope>NUCLEOTIDE SEQUENCE [LARGE SCALE GENOMIC DNA]</scope>
    <source>
        <strain evidence="5 6">DSM 45787</strain>
    </source>
</reference>
<dbReference type="SUPFAM" id="SSF100950">
    <property type="entry name" value="NagB/RpiA/CoA transferase-like"/>
    <property type="match status" value="1"/>
</dbReference>
<dbReference type="SMART" id="SM00420">
    <property type="entry name" value="HTH_DEOR"/>
    <property type="match status" value="1"/>
</dbReference>
<dbReference type="Pfam" id="PF08220">
    <property type="entry name" value="HTH_DeoR"/>
    <property type="match status" value="1"/>
</dbReference>
<dbReference type="InterPro" id="IPR001034">
    <property type="entry name" value="DeoR_HTH"/>
</dbReference>
<accession>A0A2T6C909</accession>
<dbReference type="InterPro" id="IPR036388">
    <property type="entry name" value="WH-like_DNA-bd_sf"/>
</dbReference>
<dbReference type="Gene3D" id="3.40.50.1360">
    <property type="match status" value="1"/>
</dbReference>
<dbReference type="InterPro" id="IPR014036">
    <property type="entry name" value="DeoR-like_C"/>
</dbReference>
<dbReference type="InterPro" id="IPR037171">
    <property type="entry name" value="NagB/RpiA_transferase-like"/>
</dbReference>
<keyword evidence="3" id="KW-0804">Transcription</keyword>
<protein>
    <submittedName>
        <fullName evidence="5">DeoR family transcriptional regulator</fullName>
    </submittedName>
</protein>
<dbReference type="InterPro" id="IPR050313">
    <property type="entry name" value="Carb_Metab_HTH_regulators"/>
</dbReference>
<dbReference type="SUPFAM" id="SSF46785">
    <property type="entry name" value="Winged helix' DNA-binding domain"/>
    <property type="match status" value="1"/>
</dbReference>
<name>A0A2T6C909_9BACL</name>
<organism evidence="5 6">
    <name type="scientific">Melghirimyces profundicolus</name>
    <dbReference type="NCBI Taxonomy" id="1242148"/>
    <lineage>
        <taxon>Bacteria</taxon>
        <taxon>Bacillati</taxon>
        <taxon>Bacillota</taxon>
        <taxon>Bacilli</taxon>
        <taxon>Bacillales</taxon>
        <taxon>Thermoactinomycetaceae</taxon>
        <taxon>Melghirimyces</taxon>
    </lineage>
</organism>
<dbReference type="Gene3D" id="1.10.10.10">
    <property type="entry name" value="Winged helix-like DNA-binding domain superfamily/Winged helix DNA-binding domain"/>
    <property type="match status" value="1"/>
</dbReference>
<keyword evidence="1" id="KW-0805">Transcription regulation</keyword>
<dbReference type="GO" id="GO:0043565">
    <property type="term" value="F:sequence-specific DNA binding"/>
    <property type="evidence" value="ECO:0007669"/>
    <property type="project" value="InterPro"/>
</dbReference>
<dbReference type="PRINTS" id="PR00037">
    <property type="entry name" value="HTHLACR"/>
</dbReference>
<keyword evidence="2" id="KW-0238">DNA-binding</keyword>